<dbReference type="Pfam" id="PF13715">
    <property type="entry name" value="CarbopepD_reg_2"/>
    <property type="match status" value="1"/>
</dbReference>
<dbReference type="GO" id="GO:0015344">
    <property type="term" value="F:siderophore uptake transmembrane transporter activity"/>
    <property type="evidence" value="ECO:0007669"/>
    <property type="project" value="TreeGrafter"/>
</dbReference>
<comment type="subcellular location">
    <subcellularLocation>
        <location evidence="1 8">Cell outer membrane</location>
        <topology evidence="1 8">Multi-pass membrane protein</topology>
    </subcellularLocation>
</comment>
<dbReference type="InterPro" id="IPR037066">
    <property type="entry name" value="Plug_dom_sf"/>
</dbReference>
<evidence type="ECO:0000256" key="6">
    <source>
        <dbReference type="ARBA" id="ARBA00023136"/>
    </source>
</evidence>
<dbReference type="Gene3D" id="2.60.40.1120">
    <property type="entry name" value="Carboxypeptidase-like, regulatory domain"/>
    <property type="match status" value="1"/>
</dbReference>
<dbReference type="InterPro" id="IPR008969">
    <property type="entry name" value="CarboxyPept-like_regulatory"/>
</dbReference>
<dbReference type="Gene3D" id="2.170.130.10">
    <property type="entry name" value="TonB-dependent receptor, plug domain"/>
    <property type="match status" value="1"/>
</dbReference>
<dbReference type="InterPro" id="IPR036942">
    <property type="entry name" value="Beta-barrel_TonB_sf"/>
</dbReference>
<evidence type="ECO:0000259" key="11">
    <source>
        <dbReference type="Pfam" id="PF00593"/>
    </source>
</evidence>
<dbReference type="PANTHER" id="PTHR30069">
    <property type="entry name" value="TONB-DEPENDENT OUTER MEMBRANE RECEPTOR"/>
    <property type="match status" value="1"/>
</dbReference>
<evidence type="ECO:0000256" key="10">
    <source>
        <dbReference type="SAM" id="SignalP"/>
    </source>
</evidence>
<dbReference type="InterPro" id="IPR000531">
    <property type="entry name" value="Beta-barrel_TonB"/>
</dbReference>
<dbReference type="AlphaFoldDB" id="A0AAE3TDN0"/>
<organism evidence="13 14">
    <name type="scientific">Stygiobacter electus</name>
    <dbReference type="NCBI Taxonomy" id="3032292"/>
    <lineage>
        <taxon>Bacteria</taxon>
        <taxon>Pseudomonadati</taxon>
        <taxon>Ignavibacteriota</taxon>
        <taxon>Ignavibacteria</taxon>
        <taxon>Ignavibacteriales</taxon>
        <taxon>Melioribacteraceae</taxon>
        <taxon>Stygiobacter</taxon>
    </lineage>
</organism>
<evidence type="ECO:0000256" key="7">
    <source>
        <dbReference type="ARBA" id="ARBA00023237"/>
    </source>
</evidence>
<dbReference type="RefSeq" id="WP_321535333.1">
    <property type="nucleotide sequence ID" value="NZ_JARGDL010000004.1"/>
</dbReference>
<evidence type="ECO:0000313" key="14">
    <source>
        <dbReference type="Proteomes" id="UP001221302"/>
    </source>
</evidence>
<feature type="chain" id="PRO_5042188224" evidence="10">
    <location>
        <begin position="20"/>
        <end position="744"/>
    </location>
</feature>
<dbReference type="GO" id="GO:0044718">
    <property type="term" value="P:siderophore transmembrane transport"/>
    <property type="evidence" value="ECO:0007669"/>
    <property type="project" value="TreeGrafter"/>
</dbReference>
<evidence type="ECO:0000313" key="13">
    <source>
        <dbReference type="EMBL" id="MDF1611567.1"/>
    </source>
</evidence>
<dbReference type="PANTHER" id="PTHR30069:SF40">
    <property type="entry name" value="TONB-DEPENDENT RECEPTOR NMB0964-RELATED"/>
    <property type="match status" value="1"/>
</dbReference>
<dbReference type="PROSITE" id="PS52016">
    <property type="entry name" value="TONB_DEPENDENT_REC_3"/>
    <property type="match status" value="1"/>
</dbReference>
<evidence type="ECO:0000256" key="1">
    <source>
        <dbReference type="ARBA" id="ARBA00004571"/>
    </source>
</evidence>
<keyword evidence="13" id="KW-0675">Receptor</keyword>
<protein>
    <submittedName>
        <fullName evidence="13">TonB-dependent receptor</fullName>
    </submittedName>
</protein>
<dbReference type="Proteomes" id="UP001221302">
    <property type="component" value="Unassembled WGS sequence"/>
</dbReference>
<keyword evidence="6 8" id="KW-0472">Membrane</keyword>
<keyword evidence="3 8" id="KW-1134">Transmembrane beta strand</keyword>
<reference evidence="13" key="1">
    <citation type="submission" date="2023-03" db="EMBL/GenBank/DDBJ databases">
        <title>Stygiobacter electus gen. nov., sp. nov., facultatively anaerobic thermotolerant bacterium of the class Ignavibacteria from a well of Yessentuki mineral water deposit.</title>
        <authorList>
            <person name="Podosokorskaya O.A."/>
            <person name="Elcheninov A.G."/>
            <person name="Petrova N.F."/>
            <person name="Zavarzina D.G."/>
            <person name="Kublanov I.V."/>
            <person name="Merkel A.Y."/>
        </authorList>
    </citation>
    <scope>NUCLEOTIDE SEQUENCE</scope>
    <source>
        <strain evidence="13">09-Me</strain>
    </source>
</reference>
<proteinExistence type="inferred from homology"/>
<comment type="similarity">
    <text evidence="8 9">Belongs to the TonB-dependent receptor family.</text>
</comment>
<evidence type="ECO:0000256" key="2">
    <source>
        <dbReference type="ARBA" id="ARBA00022448"/>
    </source>
</evidence>
<gene>
    <name evidence="13" type="ORF">P0M35_05360</name>
</gene>
<keyword evidence="5 9" id="KW-0798">TonB box</keyword>
<evidence type="ECO:0000256" key="4">
    <source>
        <dbReference type="ARBA" id="ARBA00022692"/>
    </source>
</evidence>
<dbReference type="SUPFAM" id="SSF56935">
    <property type="entry name" value="Porins"/>
    <property type="match status" value="1"/>
</dbReference>
<dbReference type="Gene3D" id="2.40.170.20">
    <property type="entry name" value="TonB-dependent receptor, beta-barrel domain"/>
    <property type="match status" value="1"/>
</dbReference>
<feature type="domain" description="TonB-dependent receptor plug" evidence="12">
    <location>
        <begin position="117"/>
        <end position="222"/>
    </location>
</feature>
<evidence type="ECO:0000256" key="3">
    <source>
        <dbReference type="ARBA" id="ARBA00022452"/>
    </source>
</evidence>
<dbReference type="Pfam" id="PF07715">
    <property type="entry name" value="Plug"/>
    <property type="match status" value="1"/>
</dbReference>
<dbReference type="GO" id="GO:0009279">
    <property type="term" value="C:cell outer membrane"/>
    <property type="evidence" value="ECO:0007669"/>
    <property type="project" value="UniProtKB-SubCell"/>
</dbReference>
<evidence type="ECO:0000259" key="12">
    <source>
        <dbReference type="Pfam" id="PF07715"/>
    </source>
</evidence>
<feature type="domain" description="TonB-dependent receptor-like beta-barrel" evidence="11">
    <location>
        <begin position="249"/>
        <end position="700"/>
    </location>
</feature>
<dbReference type="InterPro" id="IPR039426">
    <property type="entry name" value="TonB-dep_rcpt-like"/>
</dbReference>
<sequence length="744" mass="84810">MKTKVLVLFIFLFSINLFSQTNFSGKVIDEKDNTPLYGVNVLIKELKIGTTTNEDGIFKFKNLKNANYTFVFSYIGHRTQSIKISIPYNDELIVKMIDGNVDLEEIVVTGNPLSLDKKDFAQSSIVISNQNLLIKRNSTIADILNFQPGISVRSNGTAPSRPVIRGFSNNRILILENGLRMGDLSNTSDDHGVTSDGGNAEKIEVLRGPASLLYGSNAIGGVVNIISEDIPTYVPDHFEGTVNLNSSTNNKEYFGNADLHYGIKDLAFHANYFNRTNKNYFDGNNEEVLNTDQKSNGYQFGFSYKPNFGLGGLSFSNFNTNYGLPFNKNEKGNEGPILLEMKKNDVRVLLESNNLNSFISSFNFKAGYQEYNHKEIMRNTREVGTEFGLKSFSSDFSFKHNPIFNSLNGIFGLWIMNQDYTVTGEEALTPNANYKNLAAYFYEQTKLHKFNLQLGVRYEINKLKIPESVLSENTFSSFDKNYNSLSGSFGISYSLNDFITIYSNFANAFRSPTVEELASYSIHEATGSFDIGERNLSTEKNYGFDFGLRVIKPYHFVDLSFYYNNINDYIYRDPTNMYYNSNDTINKFNYDKIGLPVFKYRQTNAILFGAELKAQYDFNNSLTTIVVMDYVRGYQKSPFENLPQMPPFRISFETRYTTDLYWFGLNWKIVNKQSQVANFEESTAGFGLVDLYAGIKFITNKLVHIIDLKINNTFNQLYRDHLSAIKNFAFMPGRKISLNYKFLF</sequence>
<name>A0AAE3TDN0_9BACT</name>
<evidence type="ECO:0000256" key="9">
    <source>
        <dbReference type="RuleBase" id="RU003357"/>
    </source>
</evidence>
<keyword evidence="7 8" id="KW-0998">Cell outer membrane</keyword>
<dbReference type="EMBL" id="JARGDL010000004">
    <property type="protein sequence ID" value="MDF1611567.1"/>
    <property type="molecule type" value="Genomic_DNA"/>
</dbReference>
<evidence type="ECO:0000256" key="5">
    <source>
        <dbReference type="ARBA" id="ARBA00023077"/>
    </source>
</evidence>
<feature type="signal peptide" evidence="10">
    <location>
        <begin position="1"/>
        <end position="19"/>
    </location>
</feature>
<evidence type="ECO:0000256" key="8">
    <source>
        <dbReference type="PROSITE-ProRule" id="PRU01360"/>
    </source>
</evidence>
<dbReference type="Pfam" id="PF00593">
    <property type="entry name" value="TonB_dep_Rec_b-barrel"/>
    <property type="match status" value="1"/>
</dbReference>
<dbReference type="SUPFAM" id="SSF49464">
    <property type="entry name" value="Carboxypeptidase regulatory domain-like"/>
    <property type="match status" value="1"/>
</dbReference>
<keyword evidence="14" id="KW-1185">Reference proteome</keyword>
<keyword evidence="4 8" id="KW-0812">Transmembrane</keyword>
<accession>A0AAE3TDN0</accession>
<dbReference type="InterPro" id="IPR012910">
    <property type="entry name" value="Plug_dom"/>
</dbReference>
<keyword evidence="10" id="KW-0732">Signal</keyword>
<comment type="caution">
    <text evidence="13">The sequence shown here is derived from an EMBL/GenBank/DDBJ whole genome shotgun (WGS) entry which is preliminary data.</text>
</comment>
<keyword evidence="2 8" id="KW-0813">Transport</keyword>